<dbReference type="GO" id="GO:1901135">
    <property type="term" value="P:carbohydrate derivative metabolic process"/>
    <property type="evidence" value="ECO:0007669"/>
    <property type="project" value="InterPro"/>
</dbReference>
<evidence type="ECO:0008006" key="8">
    <source>
        <dbReference type="Google" id="ProtNLM"/>
    </source>
</evidence>
<sequence>MIPITERISNILPKLRPSERSVAELILHNPPKAAASTISELANAAFTSKTTVMRFAQRIGLSGYSQMRYLLALEAGKRSGHDWELTDKGADALSIDARQLAKLQLENIRDTFNMLDTKSLERAIRILAKAKRVQIYAPADSAVVGFFLSQVLSDAGVICVVYNDYESGLAAASSLMDSDVAIGMTGTDDVDNLVSSIRCAKNAGAKAIAFTTSYNSPLANVVDEVLVSAPASDADLFGGSAFLGQIALINCVRSGMNLLTASSQA</sequence>
<keyword evidence="7" id="KW-1185">Reference proteome</keyword>
<feature type="domain" description="SIS" evidence="5">
    <location>
        <begin position="123"/>
        <end position="261"/>
    </location>
</feature>
<dbReference type="SUPFAM" id="SSF53697">
    <property type="entry name" value="SIS domain"/>
    <property type="match status" value="1"/>
</dbReference>
<dbReference type="Proteomes" id="UP000014417">
    <property type="component" value="Unassembled WGS sequence"/>
</dbReference>
<dbReference type="Pfam" id="PF01380">
    <property type="entry name" value="SIS"/>
    <property type="match status" value="1"/>
</dbReference>
<protein>
    <recommendedName>
        <fullName evidence="8">HTH rpiR-type domain-containing protein</fullName>
    </recommendedName>
</protein>
<dbReference type="STRING" id="883161.HMPREF9306_00337"/>
<dbReference type="InterPro" id="IPR035472">
    <property type="entry name" value="RpiR-like_SIS"/>
</dbReference>
<evidence type="ECO:0000256" key="3">
    <source>
        <dbReference type="ARBA" id="ARBA00023163"/>
    </source>
</evidence>
<dbReference type="PROSITE" id="PS51464">
    <property type="entry name" value="SIS"/>
    <property type="match status" value="1"/>
</dbReference>
<evidence type="ECO:0000259" key="4">
    <source>
        <dbReference type="PROSITE" id="PS51071"/>
    </source>
</evidence>
<dbReference type="InterPro" id="IPR047640">
    <property type="entry name" value="RpiR-like"/>
</dbReference>
<dbReference type="PROSITE" id="PS51071">
    <property type="entry name" value="HTH_RPIR"/>
    <property type="match status" value="1"/>
</dbReference>
<accession>S2W1D1</accession>
<evidence type="ECO:0000313" key="7">
    <source>
        <dbReference type="Proteomes" id="UP000014417"/>
    </source>
</evidence>
<dbReference type="Gene3D" id="3.40.50.10490">
    <property type="entry name" value="Glucose-6-phosphate isomerase like protein, domain 1"/>
    <property type="match status" value="1"/>
</dbReference>
<proteinExistence type="predicted"/>
<dbReference type="CDD" id="cd05013">
    <property type="entry name" value="SIS_RpiR"/>
    <property type="match status" value="1"/>
</dbReference>
<dbReference type="HOGENOM" id="CLU_055769_0_4_11"/>
<dbReference type="PANTHER" id="PTHR30514">
    <property type="entry name" value="GLUCOKINASE"/>
    <property type="match status" value="1"/>
</dbReference>
<dbReference type="GO" id="GO:0003700">
    <property type="term" value="F:DNA-binding transcription factor activity"/>
    <property type="evidence" value="ECO:0007669"/>
    <property type="project" value="InterPro"/>
</dbReference>
<dbReference type="InterPro" id="IPR036388">
    <property type="entry name" value="WH-like_DNA-bd_sf"/>
</dbReference>
<comment type="caution">
    <text evidence="6">The sequence shown here is derived from an EMBL/GenBank/DDBJ whole genome shotgun (WGS) entry which is preliminary data.</text>
</comment>
<gene>
    <name evidence="6" type="ORF">HMPREF9306_00337</name>
</gene>
<dbReference type="InterPro" id="IPR000281">
    <property type="entry name" value="HTH_RpiR"/>
</dbReference>
<dbReference type="Gene3D" id="1.10.10.10">
    <property type="entry name" value="Winged helix-like DNA-binding domain superfamily/Winged helix DNA-binding domain"/>
    <property type="match status" value="1"/>
</dbReference>
<dbReference type="Pfam" id="PF01418">
    <property type="entry name" value="HTH_6"/>
    <property type="match status" value="1"/>
</dbReference>
<feature type="domain" description="HTH rpiR-type" evidence="4">
    <location>
        <begin position="2"/>
        <end position="78"/>
    </location>
</feature>
<dbReference type="GO" id="GO:0097367">
    <property type="term" value="F:carbohydrate derivative binding"/>
    <property type="evidence" value="ECO:0007669"/>
    <property type="project" value="InterPro"/>
</dbReference>
<name>S2W1D1_9ACTN</name>
<dbReference type="OrthoDB" id="370421at2"/>
<dbReference type="EMBL" id="AGZR01000004">
    <property type="protein sequence ID" value="EPD33583.1"/>
    <property type="molecule type" value="Genomic_DNA"/>
</dbReference>
<dbReference type="InterPro" id="IPR046348">
    <property type="entry name" value="SIS_dom_sf"/>
</dbReference>
<keyword evidence="1" id="KW-0805">Transcription regulation</keyword>
<dbReference type="AlphaFoldDB" id="S2W1D1"/>
<evidence type="ECO:0000256" key="1">
    <source>
        <dbReference type="ARBA" id="ARBA00023015"/>
    </source>
</evidence>
<evidence type="ECO:0000259" key="5">
    <source>
        <dbReference type="PROSITE" id="PS51464"/>
    </source>
</evidence>
<dbReference type="SUPFAM" id="SSF46689">
    <property type="entry name" value="Homeodomain-like"/>
    <property type="match status" value="1"/>
</dbReference>
<dbReference type="RefSeq" id="WP_016455192.1">
    <property type="nucleotide sequence ID" value="NZ_KE150269.1"/>
</dbReference>
<keyword evidence="3" id="KW-0804">Transcription</keyword>
<reference evidence="6 7" key="1">
    <citation type="submission" date="2013-04" db="EMBL/GenBank/DDBJ databases">
        <title>The Genome Sequence of Propionimicrobium lymphophilum ACS-093-V-SCH5.</title>
        <authorList>
            <consortium name="The Broad Institute Genomics Platform"/>
            <person name="Earl A."/>
            <person name="Ward D."/>
            <person name="Feldgarden M."/>
            <person name="Gevers D."/>
            <person name="Saerens B."/>
            <person name="Vaneechoutte M."/>
            <person name="Walker B."/>
            <person name="Young S."/>
            <person name="Zeng Q."/>
            <person name="Gargeya S."/>
            <person name="Fitzgerald M."/>
            <person name="Haas B."/>
            <person name="Abouelleil A."/>
            <person name="Allen A.W."/>
            <person name="Alvarado L."/>
            <person name="Arachchi H.M."/>
            <person name="Berlin A.M."/>
            <person name="Chapman S.B."/>
            <person name="Gainer-Dewar J."/>
            <person name="Goldberg J."/>
            <person name="Griggs A."/>
            <person name="Gujja S."/>
            <person name="Hansen M."/>
            <person name="Howarth C."/>
            <person name="Imamovic A."/>
            <person name="Ireland A."/>
            <person name="Larimer J."/>
            <person name="McCowan C."/>
            <person name="Murphy C."/>
            <person name="Pearson M."/>
            <person name="Poon T.W."/>
            <person name="Priest M."/>
            <person name="Roberts A."/>
            <person name="Saif S."/>
            <person name="Shea T."/>
            <person name="Sisk P."/>
            <person name="Sykes S."/>
            <person name="Wortman J."/>
            <person name="Nusbaum C."/>
            <person name="Birren B."/>
        </authorList>
    </citation>
    <scope>NUCLEOTIDE SEQUENCE [LARGE SCALE GENOMIC DNA]</scope>
    <source>
        <strain evidence="6 7">ACS-093-V-SCH5</strain>
    </source>
</reference>
<keyword evidence="2" id="KW-0238">DNA-binding</keyword>
<dbReference type="GO" id="GO:0003677">
    <property type="term" value="F:DNA binding"/>
    <property type="evidence" value="ECO:0007669"/>
    <property type="project" value="UniProtKB-KW"/>
</dbReference>
<dbReference type="PANTHER" id="PTHR30514:SF1">
    <property type="entry name" value="HTH-TYPE TRANSCRIPTIONAL REGULATOR HEXR-RELATED"/>
    <property type="match status" value="1"/>
</dbReference>
<dbReference type="InterPro" id="IPR001347">
    <property type="entry name" value="SIS_dom"/>
</dbReference>
<dbReference type="InterPro" id="IPR009057">
    <property type="entry name" value="Homeodomain-like_sf"/>
</dbReference>
<evidence type="ECO:0000256" key="2">
    <source>
        <dbReference type="ARBA" id="ARBA00023125"/>
    </source>
</evidence>
<evidence type="ECO:0000313" key="6">
    <source>
        <dbReference type="EMBL" id="EPD33583.1"/>
    </source>
</evidence>
<organism evidence="6 7">
    <name type="scientific">Propionimicrobium lymphophilum ACS-093-V-SCH5</name>
    <dbReference type="NCBI Taxonomy" id="883161"/>
    <lineage>
        <taxon>Bacteria</taxon>
        <taxon>Bacillati</taxon>
        <taxon>Actinomycetota</taxon>
        <taxon>Actinomycetes</taxon>
        <taxon>Propionibacteriales</taxon>
        <taxon>Propionibacteriaceae</taxon>
        <taxon>Propionimicrobium</taxon>
    </lineage>
</organism>